<protein>
    <recommendedName>
        <fullName evidence="2">FAD dependent oxidoreductase domain-containing protein</fullName>
    </recommendedName>
</protein>
<dbReference type="AlphaFoldDB" id="A0A423X7R4"/>
<feature type="domain" description="FAD dependent oxidoreductase" evidence="2">
    <location>
        <begin position="10"/>
        <end position="124"/>
    </location>
</feature>
<dbReference type="EMBL" id="LKEB01000025">
    <property type="protein sequence ID" value="ROW11803.1"/>
    <property type="molecule type" value="Genomic_DNA"/>
</dbReference>
<evidence type="ECO:0000259" key="2">
    <source>
        <dbReference type="Pfam" id="PF01266"/>
    </source>
</evidence>
<keyword evidence="4" id="KW-1185">Reference proteome</keyword>
<keyword evidence="1" id="KW-0472">Membrane</keyword>
<dbReference type="Proteomes" id="UP000285146">
    <property type="component" value="Unassembled WGS sequence"/>
</dbReference>
<sequence length="141" mass="15309">MSRSQDTNLVVIVGGGVIGLSTAYNLAKLNSESSRVVKIKVVEAVDDLFTAASSRCTGCFHYGFPEPESRQLLPLGKFSFDLWEIEALKADFRAATGYRAQSCFGVGPGNGHGLDKLPDWMQKEPSWDVDTNVLGSYTAMV</sequence>
<evidence type="ECO:0000313" key="3">
    <source>
        <dbReference type="EMBL" id="ROW11803.1"/>
    </source>
</evidence>
<feature type="transmembrane region" description="Helical" evidence="1">
    <location>
        <begin position="7"/>
        <end position="27"/>
    </location>
</feature>
<name>A0A423X7R4_9PEZI</name>
<accession>A0A423X7R4</accession>
<organism evidence="3 4">
    <name type="scientific">Cytospora leucostoma</name>
    <dbReference type="NCBI Taxonomy" id="1230097"/>
    <lineage>
        <taxon>Eukaryota</taxon>
        <taxon>Fungi</taxon>
        <taxon>Dikarya</taxon>
        <taxon>Ascomycota</taxon>
        <taxon>Pezizomycotina</taxon>
        <taxon>Sordariomycetes</taxon>
        <taxon>Sordariomycetidae</taxon>
        <taxon>Diaporthales</taxon>
        <taxon>Cytosporaceae</taxon>
        <taxon>Cytospora</taxon>
    </lineage>
</organism>
<dbReference type="InParanoid" id="A0A423X7R4"/>
<proteinExistence type="predicted"/>
<dbReference type="Gene3D" id="3.50.50.60">
    <property type="entry name" value="FAD/NAD(P)-binding domain"/>
    <property type="match status" value="1"/>
</dbReference>
<dbReference type="PANTHER" id="PTHR13847">
    <property type="entry name" value="SARCOSINE DEHYDROGENASE-RELATED"/>
    <property type="match status" value="1"/>
</dbReference>
<evidence type="ECO:0000256" key="1">
    <source>
        <dbReference type="SAM" id="Phobius"/>
    </source>
</evidence>
<dbReference type="Pfam" id="PF01266">
    <property type="entry name" value="DAO"/>
    <property type="match status" value="1"/>
</dbReference>
<dbReference type="InterPro" id="IPR006076">
    <property type="entry name" value="FAD-dep_OxRdtase"/>
</dbReference>
<reference evidence="3 4" key="1">
    <citation type="submission" date="2015-09" db="EMBL/GenBank/DDBJ databases">
        <title>Host preference determinants of Valsa canker pathogens revealed by comparative genomics.</title>
        <authorList>
            <person name="Yin Z."/>
            <person name="Huang L."/>
        </authorList>
    </citation>
    <scope>NUCLEOTIDE SEQUENCE [LARGE SCALE GENOMIC DNA]</scope>
    <source>
        <strain evidence="3 4">SXYLt</strain>
    </source>
</reference>
<keyword evidence="1" id="KW-0812">Transmembrane</keyword>
<dbReference type="SUPFAM" id="SSF51905">
    <property type="entry name" value="FAD/NAD(P)-binding domain"/>
    <property type="match status" value="1"/>
</dbReference>
<comment type="caution">
    <text evidence="3">The sequence shown here is derived from an EMBL/GenBank/DDBJ whole genome shotgun (WGS) entry which is preliminary data.</text>
</comment>
<keyword evidence="1" id="KW-1133">Transmembrane helix</keyword>
<dbReference type="InterPro" id="IPR036188">
    <property type="entry name" value="FAD/NAD-bd_sf"/>
</dbReference>
<dbReference type="Gene3D" id="3.30.9.10">
    <property type="entry name" value="D-Amino Acid Oxidase, subunit A, domain 2"/>
    <property type="match status" value="1"/>
</dbReference>
<dbReference type="GO" id="GO:0005737">
    <property type="term" value="C:cytoplasm"/>
    <property type="evidence" value="ECO:0007669"/>
    <property type="project" value="TreeGrafter"/>
</dbReference>
<gene>
    <name evidence="3" type="ORF">VPNG_05035</name>
</gene>
<evidence type="ECO:0000313" key="4">
    <source>
        <dbReference type="Proteomes" id="UP000285146"/>
    </source>
</evidence>
<dbReference type="OrthoDB" id="498204at2759"/>